<reference evidence="1" key="1">
    <citation type="submission" date="2014-09" db="EMBL/GenBank/DDBJ databases">
        <authorList>
            <person name="Magalhaes I.L.F."/>
            <person name="Oliveira U."/>
            <person name="Santos F.R."/>
            <person name="Vidigal T.H.D.A."/>
            <person name="Brescovit A.D."/>
            <person name="Santos A.J."/>
        </authorList>
    </citation>
    <scope>NUCLEOTIDE SEQUENCE</scope>
    <source>
        <tissue evidence="1">Shoot tissue taken approximately 20 cm above the soil surface</tissue>
    </source>
</reference>
<reference evidence="1" key="2">
    <citation type="journal article" date="2015" name="Data Brief">
        <title>Shoot transcriptome of the giant reed, Arundo donax.</title>
        <authorList>
            <person name="Barrero R.A."/>
            <person name="Guerrero F.D."/>
            <person name="Moolhuijzen P."/>
            <person name="Goolsby J.A."/>
            <person name="Tidwell J."/>
            <person name="Bellgard S.E."/>
            <person name="Bellgard M.I."/>
        </authorList>
    </citation>
    <scope>NUCLEOTIDE SEQUENCE</scope>
    <source>
        <tissue evidence="1">Shoot tissue taken approximately 20 cm above the soil surface</tissue>
    </source>
</reference>
<accession>A0A0A8ZPE2</accession>
<organism evidence="1">
    <name type="scientific">Arundo donax</name>
    <name type="common">Giant reed</name>
    <name type="synonym">Donax arundinaceus</name>
    <dbReference type="NCBI Taxonomy" id="35708"/>
    <lineage>
        <taxon>Eukaryota</taxon>
        <taxon>Viridiplantae</taxon>
        <taxon>Streptophyta</taxon>
        <taxon>Embryophyta</taxon>
        <taxon>Tracheophyta</taxon>
        <taxon>Spermatophyta</taxon>
        <taxon>Magnoliopsida</taxon>
        <taxon>Liliopsida</taxon>
        <taxon>Poales</taxon>
        <taxon>Poaceae</taxon>
        <taxon>PACMAD clade</taxon>
        <taxon>Arundinoideae</taxon>
        <taxon>Arundineae</taxon>
        <taxon>Arundo</taxon>
    </lineage>
</organism>
<sequence length="33" mass="3983">MIWCHSARTWETYQGAHKCTLLEHQLLLMHCKI</sequence>
<dbReference type="EMBL" id="GBRH01256591">
    <property type="protein sequence ID" value="JAD41304.1"/>
    <property type="molecule type" value="Transcribed_RNA"/>
</dbReference>
<proteinExistence type="predicted"/>
<dbReference type="AlphaFoldDB" id="A0A0A8ZPE2"/>
<protein>
    <submittedName>
        <fullName evidence="1">Uncharacterized protein</fullName>
    </submittedName>
</protein>
<name>A0A0A8ZPE2_ARUDO</name>
<evidence type="ECO:0000313" key="1">
    <source>
        <dbReference type="EMBL" id="JAD41304.1"/>
    </source>
</evidence>